<protein>
    <submittedName>
        <fullName evidence="1">BrnT family toxin</fullName>
    </submittedName>
</protein>
<reference evidence="1 2" key="1">
    <citation type="submission" date="2018-01" db="EMBL/GenBank/DDBJ databases">
        <title>Deinococcus koreensis sp. nov., a radiation-resistant bacterium isolated from river water.</title>
        <authorList>
            <person name="Choi A."/>
        </authorList>
    </citation>
    <scope>NUCLEOTIDE SEQUENCE [LARGE SCALE GENOMIC DNA]</scope>
    <source>
        <strain evidence="1 2">SJW1-2</strain>
    </source>
</reference>
<dbReference type="InterPro" id="IPR038573">
    <property type="entry name" value="BrnT_sf"/>
</dbReference>
<sequence length="91" mass="10459">MDFDWDFANMEHIARHKVEPDEAEEAARDPDALPMHTIHRGPQGQPRYGLLGTTESGRLLYIVLEQRLGRARVVTARPATAEERQQYDTEE</sequence>
<accession>A0A2K3UW06</accession>
<dbReference type="InterPro" id="IPR007460">
    <property type="entry name" value="BrnT_toxin"/>
</dbReference>
<keyword evidence="2" id="KW-1185">Reference proteome</keyword>
<dbReference type="EMBL" id="PPPD01000001">
    <property type="protein sequence ID" value="PNY80723.1"/>
    <property type="molecule type" value="Genomic_DNA"/>
</dbReference>
<dbReference type="Pfam" id="PF04365">
    <property type="entry name" value="BrnT_toxin"/>
    <property type="match status" value="1"/>
</dbReference>
<dbReference type="RefSeq" id="WP_103310806.1">
    <property type="nucleotide sequence ID" value="NZ_PPPD01000001.1"/>
</dbReference>
<dbReference type="Gene3D" id="3.10.450.530">
    <property type="entry name" value="Ribonuclease toxin, BrnT, of type II toxin-antitoxin system"/>
    <property type="match status" value="1"/>
</dbReference>
<name>A0A2K3UW06_9DEIO</name>
<comment type="caution">
    <text evidence="1">The sequence shown here is derived from an EMBL/GenBank/DDBJ whole genome shotgun (WGS) entry which is preliminary data.</text>
</comment>
<dbReference type="AlphaFoldDB" id="A0A2K3UW06"/>
<dbReference type="Proteomes" id="UP000236379">
    <property type="component" value="Unassembled WGS sequence"/>
</dbReference>
<proteinExistence type="predicted"/>
<evidence type="ECO:0000313" key="2">
    <source>
        <dbReference type="Proteomes" id="UP000236379"/>
    </source>
</evidence>
<dbReference type="OrthoDB" id="72290at2"/>
<gene>
    <name evidence="1" type="ORF">CVO96_04500</name>
</gene>
<organism evidence="1 2">
    <name type="scientific">Deinococcus koreensis</name>
    <dbReference type="NCBI Taxonomy" id="2054903"/>
    <lineage>
        <taxon>Bacteria</taxon>
        <taxon>Thermotogati</taxon>
        <taxon>Deinococcota</taxon>
        <taxon>Deinococci</taxon>
        <taxon>Deinococcales</taxon>
        <taxon>Deinococcaceae</taxon>
        <taxon>Deinococcus</taxon>
    </lineage>
</organism>
<evidence type="ECO:0000313" key="1">
    <source>
        <dbReference type="EMBL" id="PNY80723.1"/>
    </source>
</evidence>